<feature type="region of interest" description="Disordered" evidence="1">
    <location>
        <begin position="309"/>
        <end position="389"/>
    </location>
</feature>
<protein>
    <submittedName>
        <fullName evidence="2">Uncharacterized protein</fullName>
    </submittedName>
</protein>
<evidence type="ECO:0000313" key="3">
    <source>
        <dbReference type="Proteomes" id="UP000799537"/>
    </source>
</evidence>
<feature type="region of interest" description="Disordered" evidence="1">
    <location>
        <begin position="21"/>
        <end position="58"/>
    </location>
</feature>
<dbReference type="Proteomes" id="UP000799537">
    <property type="component" value="Unassembled WGS sequence"/>
</dbReference>
<proteinExistence type="predicted"/>
<reference evidence="2" key="1">
    <citation type="journal article" date="2020" name="Stud. Mycol.">
        <title>101 Dothideomycetes genomes: a test case for predicting lifestyles and emergence of pathogens.</title>
        <authorList>
            <person name="Haridas S."/>
            <person name="Albert R."/>
            <person name="Binder M."/>
            <person name="Bloem J."/>
            <person name="Labutti K."/>
            <person name="Salamov A."/>
            <person name="Andreopoulos B."/>
            <person name="Baker S."/>
            <person name="Barry K."/>
            <person name="Bills G."/>
            <person name="Bluhm B."/>
            <person name="Cannon C."/>
            <person name="Castanera R."/>
            <person name="Culley D."/>
            <person name="Daum C."/>
            <person name="Ezra D."/>
            <person name="Gonzalez J."/>
            <person name="Henrissat B."/>
            <person name="Kuo A."/>
            <person name="Liang C."/>
            <person name="Lipzen A."/>
            <person name="Lutzoni F."/>
            <person name="Magnuson J."/>
            <person name="Mondo S."/>
            <person name="Nolan M."/>
            <person name="Ohm R."/>
            <person name="Pangilinan J."/>
            <person name="Park H.-J."/>
            <person name="Ramirez L."/>
            <person name="Alfaro M."/>
            <person name="Sun H."/>
            <person name="Tritt A."/>
            <person name="Yoshinaga Y."/>
            <person name="Zwiers L.-H."/>
            <person name="Turgeon B."/>
            <person name="Goodwin S."/>
            <person name="Spatafora J."/>
            <person name="Crous P."/>
            <person name="Grigoriev I."/>
        </authorList>
    </citation>
    <scope>NUCLEOTIDE SEQUENCE</scope>
    <source>
        <strain evidence="2">ATCC 36951</strain>
    </source>
</reference>
<dbReference type="EMBL" id="ML993594">
    <property type="protein sequence ID" value="KAF2167300.1"/>
    <property type="molecule type" value="Genomic_DNA"/>
</dbReference>
<evidence type="ECO:0000256" key="1">
    <source>
        <dbReference type="SAM" id="MobiDB-lite"/>
    </source>
</evidence>
<name>A0A6A6CMB8_ZASCE</name>
<sequence>MPPIKRHEWLCLRALKPRQRRFYATASESSPPEQTPTDSNAPPLSHTEPPTTPPSQPKADRIRAYLEEQDTLALTHLKAKLQKVHQTATQSQTLLLHLRQSSSTTTLLPGKIPPYTSRLRTTSPEEIRSATAHLHAVTENILANIWDLENIRYPHERGPSAGQRYSAEMKGLVGRGVAREVEAERMEMRNRVDVYRKRYAQKVEGLRGIVDDMRRGMGLSATRRSGRGMGAVVGVERVEEGAVRNPFGRGGGVREDIAAVGDEEVPEVGTAKVEAEAEAVNRTITYEPTTAEAISTDTIGTTKIEAEASTLETNPESSLSTPNPPPSPPSQTTYSPLHITYTPSGPPTEPEAATLYAVQKAATSNNRKPRSSSPPTKTPPPLKFVSPKANLSPTERMNQLLSNLQADAALKRGEVVVGGVGVDGDEKVGEREKGTVTEEKRDVDERRGNPFAR</sequence>
<accession>A0A6A6CMB8</accession>
<keyword evidence="3" id="KW-1185">Reference proteome</keyword>
<gene>
    <name evidence="2" type="ORF">M409DRAFT_22727</name>
</gene>
<dbReference type="RefSeq" id="XP_033668189.1">
    <property type="nucleotide sequence ID" value="XM_033806469.1"/>
</dbReference>
<feature type="region of interest" description="Disordered" evidence="1">
    <location>
        <begin position="420"/>
        <end position="453"/>
    </location>
</feature>
<organism evidence="2 3">
    <name type="scientific">Zasmidium cellare ATCC 36951</name>
    <dbReference type="NCBI Taxonomy" id="1080233"/>
    <lineage>
        <taxon>Eukaryota</taxon>
        <taxon>Fungi</taxon>
        <taxon>Dikarya</taxon>
        <taxon>Ascomycota</taxon>
        <taxon>Pezizomycotina</taxon>
        <taxon>Dothideomycetes</taxon>
        <taxon>Dothideomycetidae</taxon>
        <taxon>Mycosphaerellales</taxon>
        <taxon>Mycosphaerellaceae</taxon>
        <taxon>Zasmidium</taxon>
    </lineage>
</organism>
<dbReference type="AlphaFoldDB" id="A0A6A6CMB8"/>
<dbReference type="GeneID" id="54559741"/>
<feature type="compositionally biased region" description="Polar residues" evidence="1">
    <location>
        <begin position="26"/>
        <end position="42"/>
    </location>
</feature>
<evidence type="ECO:0000313" key="2">
    <source>
        <dbReference type="EMBL" id="KAF2167300.1"/>
    </source>
</evidence>
<feature type="compositionally biased region" description="Basic and acidic residues" evidence="1">
    <location>
        <begin position="424"/>
        <end position="453"/>
    </location>
</feature>